<reference evidence="7" key="1">
    <citation type="submission" date="2015-07" db="EMBL/GenBank/DDBJ databases">
        <title>Transcriptome Assembly of Anthurium amnicola.</title>
        <authorList>
            <person name="Suzuki J."/>
        </authorList>
    </citation>
    <scope>NUCLEOTIDE SEQUENCE</scope>
</reference>
<feature type="compositionally biased region" description="Basic and acidic residues" evidence="5">
    <location>
        <begin position="37"/>
        <end position="71"/>
    </location>
</feature>
<dbReference type="PROSITE" id="PS50103">
    <property type="entry name" value="ZF_C3H1"/>
    <property type="match status" value="1"/>
</dbReference>
<dbReference type="PANTHER" id="PTHR38160">
    <property type="entry name" value="ZINC FINGER CCCH DOMAIN-CONTAINING PROTEIN 40"/>
    <property type="match status" value="1"/>
</dbReference>
<evidence type="ECO:0000313" key="7">
    <source>
        <dbReference type="EMBL" id="JAT46315.1"/>
    </source>
</evidence>
<dbReference type="AlphaFoldDB" id="A0A1D1XVB5"/>
<feature type="compositionally biased region" description="Polar residues" evidence="5">
    <location>
        <begin position="233"/>
        <end position="250"/>
    </location>
</feature>
<dbReference type="InterPro" id="IPR036855">
    <property type="entry name" value="Znf_CCCH_sf"/>
</dbReference>
<name>A0A1D1XVB5_9ARAE</name>
<keyword evidence="2 4" id="KW-0863">Zinc-finger</keyword>
<evidence type="ECO:0000259" key="6">
    <source>
        <dbReference type="PROSITE" id="PS50103"/>
    </source>
</evidence>
<dbReference type="SUPFAM" id="SSF90229">
    <property type="entry name" value="CCCH zinc finger"/>
    <property type="match status" value="1"/>
</dbReference>
<feature type="compositionally biased region" description="Basic and acidic residues" evidence="5">
    <location>
        <begin position="118"/>
        <end position="127"/>
    </location>
</feature>
<organism evidence="7">
    <name type="scientific">Anthurium amnicola</name>
    <dbReference type="NCBI Taxonomy" id="1678845"/>
    <lineage>
        <taxon>Eukaryota</taxon>
        <taxon>Viridiplantae</taxon>
        <taxon>Streptophyta</taxon>
        <taxon>Embryophyta</taxon>
        <taxon>Tracheophyta</taxon>
        <taxon>Spermatophyta</taxon>
        <taxon>Magnoliopsida</taxon>
        <taxon>Liliopsida</taxon>
        <taxon>Araceae</taxon>
        <taxon>Pothoideae</taxon>
        <taxon>Potheae</taxon>
        <taxon>Anthurium</taxon>
    </lineage>
</organism>
<evidence type="ECO:0000256" key="2">
    <source>
        <dbReference type="ARBA" id="ARBA00022771"/>
    </source>
</evidence>
<keyword evidence="1 4" id="KW-0479">Metal-binding</keyword>
<evidence type="ECO:0000256" key="1">
    <source>
        <dbReference type="ARBA" id="ARBA00022723"/>
    </source>
</evidence>
<sequence length="389" mass="44816">MLERKLYKTKLCILYQRGRCARQSCTFAHGEAELRRFGDSSNGRRDFRGGDLRDKLDRGYSPRREYSPARDGRRHHVFQSNKFGPHDRGYSSSRSPVARRHGKKKQTDGQSDVSGSHKISDSGEDRPKKGKVSSYDDTDVLEEQLKHAQLDIELLDDQKHQLETFFEAKIQEVDKLSAKVEELETQLDKEQEDCKRFTSKIKRFIKAHRRYLRAQEDLKRSQIRLQRLGDQFGTENSRPSNNGEDSSINAISDGGPNGDGCLSPRHEMHNHTSPIKRKQRLESAAAEEAKLGNVRKRERYMGMSIRQQKPSQIETPTPLSENKSKETETTNMNFSKKDIHKYSGDEHEQKYERNSSLVAKYEDDDEEVDVDGVDVDLRDPNGNCEVEIE</sequence>
<feature type="compositionally biased region" description="Basic and acidic residues" evidence="5">
    <location>
        <begin position="335"/>
        <end position="353"/>
    </location>
</feature>
<dbReference type="InterPro" id="IPR045868">
    <property type="entry name" value="Znf_C3H13/40"/>
</dbReference>
<proteinExistence type="predicted"/>
<feature type="zinc finger region" description="C3H1-type" evidence="4">
    <location>
        <begin position="6"/>
        <end position="32"/>
    </location>
</feature>
<feature type="compositionally biased region" description="Polar residues" evidence="5">
    <location>
        <begin position="305"/>
        <end position="321"/>
    </location>
</feature>
<dbReference type="InterPro" id="IPR000571">
    <property type="entry name" value="Znf_CCCH"/>
</dbReference>
<dbReference type="GO" id="GO:0008270">
    <property type="term" value="F:zinc ion binding"/>
    <property type="evidence" value="ECO:0007669"/>
    <property type="project" value="UniProtKB-KW"/>
</dbReference>
<dbReference type="PANTHER" id="PTHR38160:SF1">
    <property type="entry name" value="ZINC FINGER CCCH DOMAIN-CONTAINING PROTEIN 40"/>
    <property type="match status" value="1"/>
</dbReference>
<keyword evidence="3 4" id="KW-0862">Zinc</keyword>
<dbReference type="EMBL" id="GDJX01021621">
    <property type="protein sequence ID" value="JAT46315.1"/>
    <property type="molecule type" value="Transcribed_RNA"/>
</dbReference>
<feature type="compositionally biased region" description="Acidic residues" evidence="5">
    <location>
        <begin position="362"/>
        <end position="374"/>
    </location>
</feature>
<evidence type="ECO:0000256" key="4">
    <source>
        <dbReference type="PROSITE-ProRule" id="PRU00723"/>
    </source>
</evidence>
<feature type="region of interest" description="Disordered" evidence="5">
    <location>
        <begin position="37"/>
        <end position="137"/>
    </location>
</feature>
<evidence type="ECO:0000256" key="5">
    <source>
        <dbReference type="SAM" id="MobiDB-lite"/>
    </source>
</evidence>
<protein>
    <submittedName>
        <fullName evidence="7">Zinc finger CCCH domain-containing protein 13</fullName>
    </submittedName>
</protein>
<accession>A0A1D1XVB5</accession>
<gene>
    <name evidence="7" type="primary">Os02g0161200_2</name>
    <name evidence="7" type="ORF">g.88861</name>
</gene>
<feature type="region of interest" description="Disordered" evidence="5">
    <location>
        <begin position="229"/>
        <end position="389"/>
    </location>
</feature>
<dbReference type="Gene3D" id="4.10.1000.10">
    <property type="entry name" value="Zinc finger, CCCH-type"/>
    <property type="match status" value="1"/>
</dbReference>
<evidence type="ECO:0000256" key="3">
    <source>
        <dbReference type="ARBA" id="ARBA00022833"/>
    </source>
</evidence>
<feature type="domain" description="C3H1-type" evidence="6">
    <location>
        <begin position="6"/>
        <end position="32"/>
    </location>
</feature>